<feature type="compositionally biased region" description="Polar residues" evidence="9">
    <location>
        <begin position="184"/>
        <end position="194"/>
    </location>
</feature>
<feature type="region of interest" description="Disordered" evidence="9">
    <location>
        <begin position="802"/>
        <end position="828"/>
    </location>
</feature>
<feature type="region of interest" description="Disordered" evidence="9">
    <location>
        <begin position="23"/>
        <end position="75"/>
    </location>
</feature>
<dbReference type="GO" id="GO:0006896">
    <property type="term" value="P:Golgi to vacuole transport"/>
    <property type="evidence" value="ECO:0007669"/>
    <property type="project" value="TreeGrafter"/>
</dbReference>
<feature type="compositionally biased region" description="Polar residues" evidence="9">
    <location>
        <begin position="804"/>
        <end position="818"/>
    </location>
</feature>
<sequence length="1106" mass="121151">MSSSNRRSIDSLDSALSPLSAHASYPFPRIDTSQRHPSGSRNPSIRRGSNASVASFGSTMTSIGGSLDSRPSRTDLAVGETGQNAISNLLQPPIVRTGLLPHNASVTPGYKAPTTRDIPPVTLTNIPHVETSAFKDYLSKIGPLFDSINRRREDKDATSKPNGAEDTGSVPGTPAVEKLGRPGTSRQGSTTTLSPVVESPSGRRRSSGYSRRKYNEPTPLTTVPNVYFEEDFHLENPRTFDIVSERAEIVRPPPGTVAEEKAANGTTLPPRKSLATNAILQEKLSWYMDTVEVHLINSISTASSSFFAALGSLRDLQREAEESAAQIQQLRADLAELDRGMALGGLEISRMRQRRKNIGKLYRATQQVQRVVDQVVRCEELVGEGNFDAAADGIDATDRLICGQTEEPSSPAKLKTEQNTEPELIDLRELQVLQSLTSGVRELQSRIGRGFESRFLETLMKDLRAHVDRVPANDTIKRWANATQRHRGDQKLSVGPPLYLDTGQEFRRAVSADLAGLERADYINPAADAFRDTVMKEMKALIRKHLPSSNDEDAESVTSVATRGGRSSSQQEKSAILARNLRALDEIDAELLLVGVCTDVSEALRRLSSQVKVLLDVTSSSDRPSRAASPEMPSSPVLPGTVSIDGHLRAPNGITPPLSSPGLPGNLIQALDLSSLLGQAVDVAQTQITRVLKVRAEQTHKLPIARFVRYYTLLRFFADECEAISGRSGQTLKNILNTQLTAFVANMAESESQRIATQLESDQWEAQDFQDKDQVILSRILDGMNSDPSIWTRGTRVWEDFTDPVQNGQPVSNGTKADTSTEGKKSSAKPAYIDETRFILVASAIALLPTLDDFLALIASIPNIASTVVPALSEVLRTFNSRSSQLILGAGATRVSGLKNITTKHLALSSQALSFVVTLTPYIREAVRRHVGGRTESLAEFDKVKRLFQDHQMGIHDKLVEIMTARARSHSAAMRKIEFDKDSTDEPNKYMETLTKETGTLYRVLNRHLTEIDVASIMSQIASSYKEVWVPAFDDVKVETEKGQESLLRDAELFDNRLSKIEGFADIAKALVDKVKGRKVEGTAAETGQKKEEVSDGKKEEGENKS</sequence>
<feature type="compositionally biased region" description="Basic residues" evidence="9">
    <location>
        <begin position="202"/>
        <end position="212"/>
    </location>
</feature>
<evidence type="ECO:0000313" key="12">
    <source>
        <dbReference type="EMBL" id="KAF2220677.1"/>
    </source>
</evidence>
<feature type="domain" description="Vacuolar protein sorting-associated protein 54 C-terminal" evidence="10">
    <location>
        <begin position="836"/>
        <end position="966"/>
    </location>
</feature>
<organism evidence="12 13">
    <name type="scientific">Elsinoe ampelina</name>
    <dbReference type="NCBI Taxonomy" id="302913"/>
    <lineage>
        <taxon>Eukaryota</taxon>
        <taxon>Fungi</taxon>
        <taxon>Dikarya</taxon>
        <taxon>Ascomycota</taxon>
        <taxon>Pezizomycotina</taxon>
        <taxon>Dothideomycetes</taxon>
        <taxon>Dothideomycetidae</taxon>
        <taxon>Myriangiales</taxon>
        <taxon>Elsinoaceae</taxon>
        <taxon>Elsinoe</taxon>
    </lineage>
</organism>
<dbReference type="InterPro" id="IPR012501">
    <property type="entry name" value="Vps54_C"/>
</dbReference>
<dbReference type="GO" id="GO:0000938">
    <property type="term" value="C:GARP complex"/>
    <property type="evidence" value="ECO:0007669"/>
    <property type="project" value="InterPro"/>
</dbReference>
<name>A0A6A6G4R4_9PEZI</name>
<feature type="compositionally biased region" description="Polar residues" evidence="9">
    <location>
        <begin position="556"/>
        <end position="573"/>
    </location>
</feature>
<dbReference type="PANTHER" id="PTHR12965:SF0">
    <property type="entry name" value="VACUOLAR PROTEIN SORTING-ASSOCIATED PROTEIN 54"/>
    <property type="match status" value="1"/>
</dbReference>
<dbReference type="PANTHER" id="PTHR12965">
    <property type="entry name" value="VACUOLAR PROTEIN SORTING 54"/>
    <property type="match status" value="1"/>
</dbReference>
<evidence type="ECO:0000256" key="7">
    <source>
        <dbReference type="ARBA" id="ARBA00023054"/>
    </source>
</evidence>
<feature type="compositionally biased region" description="Basic and acidic residues" evidence="9">
    <location>
        <begin position="149"/>
        <end position="158"/>
    </location>
</feature>
<dbReference type="Gene3D" id="6.10.250.860">
    <property type="match status" value="1"/>
</dbReference>
<keyword evidence="7 8" id="KW-0175">Coiled coil</keyword>
<dbReference type="Pfam" id="PF07928">
    <property type="entry name" value="Vps54"/>
    <property type="match status" value="1"/>
</dbReference>
<keyword evidence="13" id="KW-1185">Reference proteome</keyword>
<keyword evidence="5" id="KW-0653">Protein transport</keyword>
<dbReference type="GO" id="GO:0042147">
    <property type="term" value="P:retrograde transport, endosome to Golgi"/>
    <property type="evidence" value="ECO:0007669"/>
    <property type="project" value="InterPro"/>
</dbReference>
<feature type="coiled-coil region" evidence="8">
    <location>
        <begin position="313"/>
        <end position="340"/>
    </location>
</feature>
<feature type="domain" description="Vacuolar protein sorting-associated protein 54 N-terminal" evidence="11">
    <location>
        <begin position="282"/>
        <end position="391"/>
    </location>
</feature>
<reference evidence="13" key="1">
    <citation type="journal article" date="2020" name="Stud. Mycol.">
        <title>101 Dothideomycetes genomes: A test case for predicting lifestyles and emergence of pathogens.</title>
        <authorList>
            <person name="Haridas S."/>
            <person name="Albert R."/>
            <person name="Binder M."/>
            <person name="Bloem J."/>
            <person name="LaButti K."/>
            <person name="Salamov A."/>
            <person name="Andreopoulos B."/>
            <person name="Baker S."/>
            <person name="Barry K."/>
            <person name="Bills G."/>
            <person name="Bluhm B."/>
            <person name="Cannon C."/>
            <person name="Castanera R."/>
            <person name="Culley D."/>
            <person name="Daum C."/>
            <person name="Ezra D."/>
            <person name="Gonzalez J."/>
            <person name="Henrissat B."/>
            <person name="Kuo A."/>
            <person name="Liang C."/>
            <person name="Lipzen A."/>
            <person name="Lutzoni F."/>
            <person name="Magnuson J."/>
            <person name="Mondo S."/>
            <person name="Nolan M."/>
            <person name="Ohm R."/>
            <person name="Pangilinan J."/>
            <person name="Park H.-J."/>
            <person name="Ramirez L."/>
            <person name="Alfaro M."/>
            <person name="Sun H."/>
            <person name="Tritt A."/>
            <person name="Yoshinaga Y."/>
            <person name="Zwiers L.-H."/>
            <person name="Turgeon B."/>
            <person name="Goodwin S."/>
            <person name="Spatafora J."/>
            <person name="Crous P."/>
            <person name="Grigoriev I."/>
        </authorList>
    </citation>
    <scope>NUCLEOTIDE SEQUENCE [LARGE SCALE GENOMIC DNA]</scope>
    <source>
        <strain evidence="13">CECT 20119</strain>
    </source>
</reference>
<feature type="compositionally biased region" description="Polar residues" evidence="9">
    <location>
        <begin position="35"/>
        <end position="64"/>
    </location>
</feature>
<dbReference type="InterPro" id="IPR039745">
    <property type="entry name" value="Vps54"/>
</dbReference>
<evidence type="ECO:0000256" key="8">
    <source>
        <dbReference type="SAM" id="Coils"/>
    </source>
</evidence>
<proteinExistence type="inferred from homology"/>
<feature type="compositionally biased region" description="Low complexity" evidence="9">
    <location>
        <begin position="619"/>
        <end position="630"/>
    </location>
</feature>
<evidence type="ECO:0000259" key="11">
    <source>
        <dbReference type="Pfam" id="PF10475"/>
    </source>
</evidence>
<evidence type="ECO:0000256" key="2">
    <source>
        <dbReference type="ARBA" id="ARBA00009150"/>
    </source>
</evidence>
<comment type="subcellular location">
    <subcellularLocation>
        <location evidence="1">Golgi apparatus</location>
        <location evidence="1">trans-Golgi network</location>
    </subcellularLocation>
</comment>
<accession>A0A6A6G4R4</accession>
<evidence type="ECO:0000256" key="6">
    <source>
        <dbReference type="ARBA" id="ARBA00023034"/>
    </source>
</evidence>
<feature type="region of interest" description="Disordered" evidence="9">
    <location>
        <begin position="619"/>
        <end position="654"/>
    </location>
</feature>
<feature type="region of interest" description="Disordered" evidence="9">
    <location>
        <begin position="546"/>
        <end position="573"/>
    </location>
</feature>
<feature type="region of interest" description="Disordered" evidence="9">
    <location>
        <begin position="1078"/>
        <end position="1106"/>
    </location>
</feature>
<keyword evidence="6" id="KW-0333">Golgi apparatus</keyword>
<keyword evidence="4" id="KW-0813">Transport</keyword>
<dbReference type="GO" id="GO:0015031">
    <property type="term" value="P:protein transport"/>
    <property type="evidence" value="ECO:0007669"/>
    <property type="project" value="UniProtKB-KW"/>
</dbReference>
<dbReference type="AlphaFoldDB" id="A0A6A6G4R4"/>
<dbReference type="InterPro" id="IPR019515">
    <property type="entry name" value="VPS54_N"/>
</dbReference>
<dbReference type="EMBL" id="ML992512">
    <property type="protein sequence ID" value="KAF2220677.1"/>
    <property type="molecule type" value="Genomic_DNA"/>
</dbReference>
<feature type="region of interest" description="Disordered" evidence="9">
    <location>
        <begin position="149"/>
        <end position="222"/>
    </location>
</feature>
<dbReference type="OrthoDB" id="10259024at2759"/>
<evidence type="ECO:0000256" key="5">
    <source>
        <dbReference type="ARBA" id="ARBA00022927"/>
    </source>
</evidence>
<evidence type="ECO:0000256" key="3">
    <source>
        <dbReference type="ARBA" id="ARBA00017665"/>
    </source>
</evidence>
<evidence type="ECO:0000256" key="9">
    <source>
        <dbReference type="SAM" id="MobiDB-lite"/>
    </source>
</evidence>
<dbReference type="GO" id="GO:0005829">
    <property type="term" value="C:cytosol"/>
    <property type="evidence" value="ECO:0007669"/>
    <property type="project" value="GOC"/>
</dbReference>
<dbReference type="GO" id="GO:0019905">
    <property type="term" value="F:syntaxin binding"/>
    <property type="evidence" value="ECO:0007669"/>
    <property type="project" value="TreeGrafter"/>
</dbReference>
<dbReference type="Pfam" id="PF10475">
    <property type="entry name" value="Vps54_N"/>
    <property type="match status" value="1"/>
</dbReference>
<feature type="compositionally biased region" description="Basic and acidic residues" evidence="9">
    <location>
        <begin position="1088"/>
        <end position="1106"/>
    </location>
</feature>
<evidence type="ECO:0000313" key="13">
    <source>
        <dbReference type="Proteomes" id="UP000799538"/>
    </source>
</evidence>
<protein>
    <recommendedName>
        <fullName evidence="3">Vacuolar protein sorting-associated protein 54</fullName>
    </recommendedName>
</protein>
<comment type="similarity">
    <text evidence="2">Belongs to the VPS54 family.</text>
</comment>
<evidence type="ECO:0000259" key="10">
    <source>
        <dbReference type="Pfam" id="PF07928"/>
    </source>
</evidence>
<gene>
    <name evidence="12" type="ORF">BDZ85DRAFT_266963</name>
</gene>
<dbReference type="Proteomes" id="UP000799538">
    <property type="component" value="Unassembled WGS sequence"/>
</dbReference>
<evidence type="ECO:0000256" key="1">
    <source>
        <dbReference type="ARBA" id="ARBA00004601"/>
    </source>
</evidence>
<evidence type="ECO:0000256" key="4">
    <source>
        <dbReference type="ARBA" id="ARBA00022448"/>
    </source>
</evidence>